<dbReference type="Gene3D" id="1.20.120.450">
    <property type="entry name" value="dinb family like domain"/>
    <property type="match status" value="1"/>
</dbReference>
<evidence type="ECO:0000259" key="1">
    <source>
        <dbReference type="Pfam" id="PF11716"/>
    </source>
</evidence>
<proteinExistence type="predicted"/>
<gene>
    <name evidence="2" type="ORF">GCM10023168_35130</name>
</gene>
<dbReference type="InterPro" id="IPR024344">
    <property type="entry name" value="MDMPI_metal-binding"/>
</dbReference>
<dbReference type="NCBIfam" id="TIGR03083">
    <property type="entry name" value="maleylpyruvate isomerase family mycothiol-dependent enzyme"/>
    <property type="match status" value="1"/>
</dbReference>
<keyword evidence="3" id="KW-1185">Reference proteome</keyword>
<dbReference type="RefSeq" id="WP_345208384.1">
    <property type="nucleotide sequence ID" value="NZ_BAABGM010000025.1"/>
</dbReference>
<dbReference type="Proteomes" id="UP001500945">
    <property type="component" value="Unassembled WGS sequence"/>
</dbReference>
<dbReference type="InterPro" id="IPR017517">
    <property type="entry name" value="Maleyloyr_isom"/>
</dbReference>
<sequence length="228" mass="24775">MTTMTPDEADAVWSAIDDQRERTAALLEQLTAAQWDHPSLCEGWTVRHVAAHLTTQRERIRDAVAFVVRHPRILRGGSLNATIHDSAVVQAGVLSEREIVATIRGMIGSRRHNAFVTPLETLTDILVHSQDIAHPLRLGLDLRPAAGAMAATRRWDTRGTWLATVNRRLALEGYHLTATDTAWSRGQGPEVAGPVGALLLMLTGRPAGLEQLTGAGADELRSVTARPV</sequence>
<comment type="caution">
    <text evidence="2">The sequence shown here is derived from an EMBL/GenBank/DDBJ whole genome shotgun (WGS) entry which is preliminary data.</text>
</comment>
<organism evidence="2 3">
    <name type="scientific">Fodinibacter luteus</name>
    <dbReference type="NCBI Taxonomy" id="552064"/>
    <lineage>
        <taxon>Bacteria</taxon>
        <taxon>Bacillati</taxon>
        <taxon>Actinomycetota</taxon>
        <taxon>Actinomycetes</taxon>
        <taxon>Micrococcales</taxon>
        <taxon>Intrasporangiaceae</taxon>
        <taxon>Fodinibacter (ex Wang et al. 2009)</taxon>
    </lineage>
</organism>
<dbReference type="InterPro" id="IPR034660">
    <property type="entry name" value="DinB/YfiT-like"/>
</dbReference>
<keyword evidence="2" id="KW-0413">Isomerase</keyword>
<dbReference type="Pfam" id="PF11716">
    <property type="entry name" value="MDMPI_N"/>
    <property type="match status" value="1"/>
</dbReference>
<reference evidence="3" key="1">
    <citation type="journal article" date="2019" name="Int. J. Syst. Evol. Microbiol.">
        <title>The Global Catalogue of Microorganisms (GCM) 10K type strain sequencing project: providing services to taxonomists for standard genome sequencing and annotation.</title>
        <authorList>
            <consortium name="The Broad Institute Genomics Platform"/>
            <consortium name="The Broad Institute Genome Sequencing Center for Infectious Disease"/>
            <person name="Wu L."/>
            <person name="Ma J."/>
        </authorList>
    </citation>
    <scope>NUCLEOTIDE SEQUENCE [LARGE SCALE GENOMIC DNA]</scope>
    <source>
        <strain evidence="3">JCM 17809</strain>
    </source>
</reference>
<dbReference type="SUPFAM" id="SSF109854">
    <property type="entry name" value="DinB/YfiT-like putative metalloenzymes"/>
    <property type="match status" value="1"/>
</dbReference>
<evidence type="ECO:0000313" key="3">
    <source>
        <dbReference type="Proteomes" id="UP001500945"/>
    </source>
</evidence>
<protein>
    <submittedName>
        <fullName evidence="2">Maleylpyruvate isomerase family mycothiol-dependent enzyme</fullName>
    </submittedName>
</protein>
<feature type="domain" description="Mycothiol-dependent maleylpyruvate isomerase metal-binding" evidence="1">
    <location>
        <begin position="18"/>
        <end position="66"/>
    </location>
</feature>
<evidence type="ECO:0000313" key="2">
    <source>
        <dbReference type="EMBL" id="GAA4412835.1"/>
    </source>
</evidence>
<dbReference type="GO" id="GO:0016853">
    <property type="term" value="F:isomerase activity"/>
    <property type="evidence" value="ECO:0007669"/>
    <property type="project" value="UniProtKB-KW"/>
</dbReference>
<dbReference type="EMBL" id="BAABGM010000025">
    <property type="protein sequence ID" value="GAA4412835.1"/>
    <property type="molecule type" value="Genomic_DNA"/>
</dbReference>
<accession>A0ABP8KPW3</accession>
<name>A0ABP8KPW3_9MICO</name>